<dbReference type="EMBL" id="QLIX01000006">
    <property type="protein sequence ID" value="RAI59029.1"/>
    <property type="molecule type" value="Genomic_DNA"/>
</dbReference>
<organism evidence="1 2">
    <name type="scientific">Roseicella frigidaeris</name>
    <dbReference type="NCBI Taxonomy" id="2230885"/>
    <lineage>
        <taxon>Bacteria</taxon>
        <taxon>Pseudomonadati</taxon>
        <taxon>Pseudomonadota</taxon>
        <taxon>Alphaproteobacteria</taxon>
        <taxon>Acetobacterales</taxon>
        <taxon>Roseomonadaceae</taxon>
        <taxon>Roseicella</taxon>
    </lineage>
</organism>
<comment type="caution">
    <text evidence="1">The sequence shown here is derived from an EMBL/GenBank/DDBJ whole genome shotgun (WGS) entry which is preliminary data.</text>
</comment>
<dbReference type="AlphaFoldDB" id="A0A327M8I6"/>
<keyword evidence="2" id="KW-1185">Reference proteome</keyword>
<dbReference type="Proteomes" id="UP000249065">
    <property type="component" value="Unassembled WGS sequence"/>
</dbReference>
<protein>
    <submittedName>
        <fullName evidence="1">Uncharacterized protein</fullName>
    </submittedName>
</protein>
<evidence type="ECO:0000313" key="1">
    <source>
        <dbReference type="EMBL" id="RAI59029.1"/>
    </source>
</evidence>
<proteinExistence type="predicted"/>
<name>A0A327M8I6_9PROT</name>
<evidence type="ECO:0000313" key="2">
    <source>
        <dbReference type="Proteomes" id="UP000249065"/>
    </source>
</evidence>
<reference evidence="2" key="1">
    <citation type="submission" date="2018-06" db="EMBL/GenBank/DDBJ databases">
        <authorList>
            <person name="Khan S.A."/>
        </authorList>
    </citation>
    <scope>NUCLEOTIDE SEQUENCE [LARGE SCALE GENOMIC DNA]</scope>
    <source>
        <strain evidence="2">DB-1506</strain>
    </source>
</reference>
<dbReference type="RefSeq" id="WP_111469781.1">
    <property type="nucleotide sequence ID" value="NZ_QLIX01000006.1"/>
</dbReference>
<accession>A0A327M8I6</accession>
<gene>
    <name evidence="1" type="ORF">DOO78_10860</name>
</gene>
<sequence length="122" mass="12422">MWTWTVEWDLALLAACMALCGLVPGVIAHLRSTDRAVRPEPARAWAAAVAGLPSRPVEGLSGPAHAAIARQVTLRMQAIGAMPNGGAPGHARGAPALAPSLALALGPEALGRIADGRARPDA</sequence>